<dbReference type="OrthoDB" id="482924at2"/>
<dbReference type="InterPro" id="IPR012296">
    <property type="entry name" value="Nuclease_put_TT1808"/>
</dbReference>
<dbReference type="PANTHER" id="PTHR47152:SF2">
    <property type="entry name" value="SLR2084 PROTEIN"/>
    <property type="match status" value="1"/>
</dbReference>
<comment type="caution">
    <text evidence="2">The sequence shown here is derived from an EMBL/GenBank/DDBJ whole genome shotgun (WGS) entry which is preliminary data.</text>
</comment>
<dbReference type="Gene3D" id="3.90.1570.10">
    <property type="entry name" value="tt1808, chain A"/>
    <property type="match status" value="1"/>
</dbReference>
<dbReference type="GO" id="GO:0004519">
    <property type="term" value="F:endonuclease activity"/>
    <property type="evidence" value="ECO:0007669"/>
    <property type="project" value="UniProtKB-KW"/>
</dbReference>
<evidence type="ECO:0000313" key="2">
    <source>
        <dbReference type="EMBL" id="NHC37494.1"/>
    </source>
</evidence>
<dbReference type="InterPro" id="IPR011335">
    <property type="entry name" value="Restrct_endonuc-II-like"/>
</dbReference>
<feature type="domain" description="Putative restriction endonuclease" evidence="1">
    <location>
        <begin position="19"/>
        <end position="180"/>
    </location>
</feature>
<evidence type="ECO:0000259" key="1">
    <source>
        <dbReference type="Pfam" id="PF05685"/>
    </source>
</evidence>
<evidence type="ECO:0000313" key="3">
    <source>
        <dbReference type="Proteomes" id="UP000031532"/>
    </source>
</evidence>
<dbReference type="Pfam" id="PF05685">
    <property type="entry name" value="Uma2"/>
    <property type="match status" value="1"/>
</dbReference>
<dbReference type="Proteomes" id="UP000031532">
    <property type="component" value="Unassembled WGS sequence"/>
</dbReference>
<gene>
    <name evidence="2" type="ORF">QH73_0023135</name>
</gene>
<accession>A0A9X5E985</accession>
<keyword evidence="2" id="KW-0255">Endonuclease</keyword>
<dbReference type="SUPFAM" id="SSF52980">
    <property type="entry name" value="Restriction endonuclease-like"/>
    <property type="match status" value="1"/>
</dbReference>
<dbReference type="PANTHER" id="PTHR47152">
    <property type="entry name" value="SLR2084 PROTEIN-RELATED"/>
    <property type="match status" value="1"/>
</dbReference>
<dbReference type="EMBL" id="JTJC03000008">
    <property type="protein sequence ID" value="NHC37494.1"/>
    <property type="molecule type" value="Genomic_DNA"/>
</dbReference>
<organism evidence="2 3">
    <name type="scientific">Scytonema millei VB511283</name>
    <dbReference type="NCBI Taxonomy" id="1245923"/>
    <lineage>
        <taxon>Bacteria</taxon>
        <taxon>Bacillati</taxon>
        <taxon>Cyanobacteriota</taxon>
        <taxon>Cyanophyceae</taxon>
        <taxon>Nostocales</taxon>
        <taxon>Scytonemataceae</taxon>
        <taxon>Scytonema</taxon>
    </lineage>
</organism>
<keyword evidence="2" id="KW-0540">Nuclease</keyword>
<dbReference type="InterPro" id="IPR008538">
    <property type="entry name" value="Uma2"/>
</dbReference>
<dbReference type="RefSeq" id="WP_039714697.1">
    <property type="nucleotide sequence ID" value="NZ_JTJC03000008.1"/>
</dbReference>
<name>A0A9X5E985_9CYAN</name>
<proteinExistence type="predicted"/>
<dbReference type="CDD" id="cd06260">
    <property type="entry name" value="DUF820-like"/>
    <property type="match status" value="1"/>
</dbReference>
<sequence>MTDTSTPAEQRIVLHNIRWETFEALLKEVGENRGSRFAYECGTLEIMTPLLEHETFKIQLGRFIVVLAEELSIEIKSVGSTTLKRQVANRGIEPDSCYYIQNEPAIRGKLKLDLGTDLPPNLAIEIDITSTSINKFDIYAALGISELWKYDGRELKFYQLAVEKYRERDVSLAFPLISVEDMSNFMQQIPTQGEVALLKSFRAWVRDKIVYLSNE</sequence>
<protein>
    <submittedName>
        <fullName evidence="2">Uma2 family endonuclease</fullName>
    </submittedName>
</protein>
<keyword evidence="2" id="KW-0378">Hydrolase</keyword>
<reference evidence="2 3" key="1">
    <citation type="journal article" date="2015" name="Genome Announc.">
        <title>Draft Genome Sequence of the Terrestrial Cyanobacterium Scytonema millei VB511283, Isolated from Eastern India.</title>
        <authorList>
            <person name="Sen D."/>
            <person name="Chandrababunaidu M.M."/>
            <person name="Singh D."/>
            <person name="Sanghi N."/>
            <person name="Ghorai A."/>
            <person name="Mishra G.P."/>
            <person name="Madduluri M."/>
            <person name="Adhikary S.P."/>
            <person name="Tripathy S."/>
        </authorList>
    </citation>
    <scope>NUCLEOTIDE SEQUENCE [LARGE SCALE GENOMIC DNA]</scope>
    <source>
        <strain evidence="2 3">VB511283</strain>
    </source>
</reference>
<keyword evidence="3" id="KW-1185">Reference proteome</keyword>
<dbReference type="AlphaFoldDB" id="A0A9X5E985"/>